<dbReference type="PANTHER" id="PTHR24123:SF33">
    <property type="entry name" value="PROTEIN HOS4"/>
    <property type="match status" value="1"/>
</dbReference>
<dbReference type="Gene3D" id="1.25.40.20">
    <property type="entry name" value="Ankyrin repeat-containing domain"/>
    <property type="match status" value="2"/>
</dbReference>
<dbReference type="PROSITE" id="PS50088">
    <property type="entry name" value="ANK_REPEAT"/>
    <property type="match status" value="3"/>
</dbReference>
<name>A0AAD8EKJ9_DIPPU</name>
<keyword evidence="1" id="KW-0677">Repeat</keyword>
<keyword evidence="2 3" id="KW-0040">ANK repeat</keyword>
<reference evidence="4" key="2">
    <citation type="submission" date="2023-05" db="EMBL/GenBank/DDBJ databases">
        <authorList>
            <person name="Fouks B."/>
        </authorList>
    </citation>
    <scope>NUCLEOTIDE SEQUENCE</scope>
    <source>
        <strain evidence="4">Stay&amp;Tobe</strain>
        <tissue evidence="4">Testes</tissue>
    </source>
</reference>
<dbReference type="PROSITE" id="PS50297">
    <property type="entry name" value="ANK_REP_REGION"/>
    <property type="match status" value="1"/>
</dbReference>
<evidence type="ECO:0000313" key="5">
    <source>
        <dbReference type="Proteomes" id="UP001233999"/>
    </source>
</evidence>
<dbReference type="EMBL" id="JASPKZ010003419">
    <property type="protein sequence ID" value="KAJ9593621.1"/>
    <property type="molecule type" value="Genomic_DNA"/>
</dbReference>
<protein>
    <submittedName>
        <fullName evidence="4">Uncharacterized protein</fullName>
    </submittedName>
</protein>
<evidence type="ECO:0000256" key="2">
    <source>
        <dbReference type="ARBA" id="ARBA00023043"/>
    </source>
</evidence>
<dbReference type="Proteomes" id="UP001233999">
    <property type="component" value="Unassembled WGS sequence"/>
</dbReference>
<dbReference type="PANTHER" id="PTHR24123">
    <property type="entry name" value="ANKYRIN REPEAT-CONTAINING"/>
    <property type="match status" value="1"/>
</dbReference>
<dbReference type="SUPFAM" id="SSF48403">
    <property type="entry name" value="Ankyrin repeat"/>
    <property type="match status" value="1"/>
</dbReference>
<reference evidence="4" key="1">
    <citation type="journal article" date="2023" name="IScience">
        <title>Live-bearing cockroach genome reveals convergent evolutionary mechanisms linked to viviparity in insects and beyond.</title>
        <authorList>
            <person name="Fouks B."/>
            <person name="Harrison M.C."/>
            <person name="Mikhailova A.A."/>
            <person name="Marchal E."/>
            <person name="English S."/>
            <person name="Carruthers M."/>
            <person name="Jennings E.C."/>
            <person name="Chiamaka E.L."/>
            <person name="Frigard R.A."/>
            <person name="Pippel M."/>
            <person name="Attardo G.M."/>
            <person name="Benoit J.B."/>
            <person name="Bornberg-Bauer E."/>
            <person name="Tobe S.S."/>
        </authorList>
    </citation>
    <scope>NUCLEOTIDE SEQUENCE</scope>
    <source>
        <strain evidence="4">Stay&amp;Tobe</strain>
    </source>
</reference>
<dbReference type="SMART" id="SM00248">
    <property type="entry name" value="ANK"/>
    <property type="match status" value="6"/>
</dbReference>
<sequence length="420" mass="48776">MADARQERLMEFLIHKNLEDFKELLNRKNKNGHPLVDVNHEYGYPYFMTCLAKAANMEDKSNFELYAEFVRELLSHGADPNKRSETHNMYAAIHFAVTKNNLPVLEALLETDKVNINLRNKQNQTPVYLAALHIHKGADCFEKLIFHPKTNIKIDTTKLTAIGKAVEKKCDLELLRKVIKHVKYLRKDDKEMVLKKFPDIDIDLSKIPDEDDDDEITPATLYRHLEMNKLEQFKSDLNLFINSADNREESKRKTTVELLNDDNLNMTLLQMASFKGYQDIVKTIIDIGVDLNATTENEKRPPIHLACYKGHYGILDLLYKNEAEFTIVNNLTVLHSIFKGLIPTKDDHKKCFDYVLQKNSKREFINHKDQYGHTALHYAILEKDDHFAKELMKYGAYIGERNTFGISPLHDMEPAVWKLL</sequence>
<dbReference type="Pfam" id="PF00023">
    <property type="entry name" value="Ank"/>
    <property type="match status" value="1"/>
</dbReference>
<accession>A0AAD8EKJ9</accession>
<dbReference type="AlphaFoldDB" id="A0AAD8EKJ9"/>
<comment type="caution">
    <text evidence="4">The sequence shown here is derived from an EMBL/GenBank/DDBJ whole genome shotgun (WGS) entry which is preliminary data.</text>
</comment>
<evidence type="ECO:0000256" key="3">
    <source>
        <dbReference type="PROSITE-ProRule" id="PRU00023"/>
    </source>
</evidence>
<organism evidence="4 5">
    <name type="scientific">Diploptera punctata</name>
    <name type="common">Pacific beetle cockroach</name>
    <dbReference type="NCBI Taxonomy" id="6984"/>
    <lineage>
        <taxon>Eukaryota</taxon>
        <taxon>Metazoa</taxon>
        <taxon>Ecdysozoa</taxon>
        <taxon>Arthropoda</taxon>
        <taxon>Hexapoda</taxon>
        <taxon>Insecta</taxon>
        <taxon>Pterygota</taxon>
        <taxon>Neoptera</taxon>
        <taxon>Polyneoptera</taxon>
        <taxon>Dictyoptera</taxon>
        <taxon>Blattodea</taxon>
        <taxon>Blaberoidea</taxon>
        <taxon>Blaberidae</taxon>
        <taxon>Diplopterinae</taxon>
        <taxon>Diploptera</taxon>
    </lineage>
</organism>
<dbReference type="InterPro" id="IPR051165">
    <property type="entry name" value="Multifunctional_ANK_Repeat"/>
</dbReference>
<feature type="repeat" description="ANK" evidence="3">
    <location>
        <begin position="264"/>
        <end position="296"/>
    </location>
</feature>
<evidence type="ECO:0000256" key="1">
    <source>
        <dbReference type="ARBA" id="ARBA00022737"/>
    </source>
</evidence>
<evidence type="ECO:0000313" key="4">
    <source>
        <dbReference type="EMBL" id="KAJ9593621.1"/>
    </source>
</evidence>
<dbReference type="Pfam" id="PF12796">
    <property type="entry name" value="Ank_2"/>
    <property type="match status" value="2"/>
</dbReference>
<dbReference type="InterPro" id="IPR002110">
    <property type="entry name" value="Ankyrin_rpt"/>
</dbReference>
<feature type="repeat" description="ANK" evidence="3">
    <location>
        <begin position="371"/>
        <end position="403"/>
    </location>
</feature>
<proteinExistence type="predicted"/>
<keyword evidence="5" id="KW-1185">Reference proteome</keyword>
<feature type="repeat" description="ANK" evidence="3">
    <location>
        <begin position="298"/>
        <end position="330"/>
    </location>
</feature>
<dbReference type="InterPro" id="IPR036770">
    <property type="entry name" value="Ankyrin_rpt-contain_sf"/>
</dbReference>
<gene>
    <name evidence="4" type="ORF">L9F63_014799</name>
</gene>